<dbReference type="EMBL" id="GBEZ01015533">
    <property type="protein sequence ID" value="JAC70639.1"/>
    <property type="molecule type" value="Transcribed_RNA"/>
</dbReference>
<name>A0A061RIU5_9CHLO</name>
<evidence type="ECO:0000313" key="2">
    <source>
        <dbReference type="EMBL" id="JAC70639.1"/>
    </source>
</evidence>
<organism evidence="2">
    <name type="scientific">Tetraselmis sp. GSL018</name>
    <dbReference type="NCBI Taxonomy" id="582737"/>
    <lineage>
        <taxon>Eukaryota</taxon>
        <taxon>Viridiplantae</taxon>
        <taxon>Chlorophyta</taxon>
        <taxon>core chlorophytes</taxon>
        <taxon>Chlorodendrophyceae</taxon>
        <taxon>Chlorodendrales</taxon>
        <taxon>Chlorodendraceae</taxon>
        <taxon>Tetraselmis</taxon>
    </lineage>
</organism>
<proteinExistence type="predicted"/>
<accession>A0A061RIU5</accession>
<feature type="compositionally biased region" description="Basic and acidic residues" evidence="1">
    <location>
        <begin position="23"/>
        <end position="33"/>
    </location>
</feature>
<evidence type="ECO:0000313" key="3">
    <source>
        <dbReference type="EMBL" id="JAC74264.1"/>
    </source>
</evidence>
<dbReference type="EMBL" id="GBEZ01011532">
    <property type="protein sequence ID" value="JAC74264.1"/>
    <property type="molecule type" value="Transcribed_RNA"/>
</dbReference>
<reference evidence="2" key="1">
    <citation type="submission" date="2014-05" db="EMBL/GenBank/DDBJ databases">
        <title>The transcriptome of the halophilic microalga Tetraselmis sp. GSL018 isolated from the Great Salt Lake, Utah.</title>
        <authorList>
            <person name="Jinkerson R.E."/>
            <person name="D'Adamo S."/>
            <person name="Posewitz M.C."/>
        </authorList>
    </citation>
    <scope>NUCLEOTIDE SEQUENCE</scope>
    <source>
        <strain evidence="2">GSL018</strain>
    </source>
</reference>
<sequence length="225" mass="24292">MSALSRFRCSEGLESVGSNLHSSGKDESKEHAPPRGANEQAATYPRGAPGEIRERIFSDLPESHLYIGRTTLSLQDIRNYNKLQNSLYKLNANDCRHYVNNLVQYTTGYEAASSSLVNHNLVALRGGELGWDGQLLKAAKELTDVNNWPTVKSLGQGSLAAAGIFLGRLSLVPVVRLLPLSVLPGLLFSRQCAADRSRRAAGALTATVRQGRLCGAGEGNSVTSW</sequence>
<gene>
    <name evidence="3" type="ORF">TSPGSL018_26433</name>
    <name evidence="2" type="ORF">TSPGSL018_3705</name>
</gene>
<protein>
    <submittedName>
        <fullName evidence="2">Uncharacterized protein</fullName>
    </submittedName>
</protein>
<feature type="region of interest" description="Disordered" evidence="1">
    <location>
        <begin position="15"/>
        <end position="45"/>
    </location>
</feature>
<feature type="non-terminal residue" evidence="2">
    <location>
        <position position="225"/>
    </location>
</feature>
<dbReference type="AlphaFoldDB" id="A0A061RIU5"/>
<evidence type="ECO:0000256" key="1">
    <source>
        <dbReference type="SAM" id="MobiDB-lite"/>
    </source>
</evidence>